<keyword evidence="3" id="KW-1185">Reference proteome</keyword>
<accession>A0A484AT99</accession>
<evidence type="ECO:0000256" key="1">
    <source>
        <dbReference type="SAM" id="MobiDB-lite"/>
    </source>
</evidence>
<gene>
    <name evidence="2" type="ORF">AWZ03_013912</name>
</gene>
<proteinExistence type="predicted"/>
<dbReference type="Proteomes" id="UP000295192">
    <property type="component" value="Unassembled WGS sequence"/>
</dbReference>
<protein>
    <submittedName>
        <fullName evidence="2">Uncharacterized protein</fullName>
    </submittedName>
</protein>
<organism evidence="2 3">
    <name type="scientific">Drosophila navojoa</name>
    <name type="common">Fruit fly</name>
    <dbReference type="NCBI Taxonomy" id="7232"/>
    <lineage>
        <taxon>Eukaryota</taxon>
        <taxon>Metazoa</taxon>
        <taxon>Ecdysozoa</taxon>
        <taxon>Arthropoda</taxon>
        <taxon>Hexapoda</taxon>
        <taxon>Insecta</taxon>
        <taxon>Pterygota</taxon>
        <taxon>Neoptera</taxon>
        <taxon>Endopterygota</taxon>
        <taxon>Diptera</taxon>
        <taxon>Brachycera</taxon>
        <taxon>Muscomorpha</taxon>
        <taxon>Ephydroidea</taxon>
        <taxon>Drosophilidae</taxon>
        <taxon>Drosophila</taxon>
    </lineage>
</organism>
<evidence type="ECO:0000313" key="2">
    <source>
        <dbReference type="EMBL" id="TDG39666.1"/>
    </source>
</evidence>
<name>A0A484AT99_DRONA</name>
<comment type="caution">
    <text evidence="2">The sequence shown here is derived from an EMBL/GenBank/DDBJ whole genome shotgun (WGS) entry which is preliminary data.</text>
</comment>
<reference evidence="2 3" key="1">
    <citation type="journal article" date="2019" name="J. Hered.">
        <title>An Improved Genome Assembly for Drosophila navojoa, the Basal Species in the mojavensis Cluster.</title>
        <authorList>
            <person name="Vanderlinde T."/>
            <person name="Dupim E.G."/>
            <person name="Nazario-Yepiz N.O."/>
            <person name="Carvalho A.B."/>
        </authorList>
    </citation>
    <scope>NUCLEOTIDE SEQUENCE [LARGE SCALE GENOMIC DNA]</scope>
    <source>
        <strain evidence="2">Navoj_Jal97</strain>
        <tissue evidence="2">Whole organism</tissue>
    </source>
</reference>
<feature type="region of interest" description="Disordered" evidence="1">
    <location>
        <begin position="25"/>
        <end position="50"/>
    </location>
</feature>
<sequence>MPQTVAISGETAQCPYRLELELELRHQTTAEQQEQQERQQEQQQEQQQHNICRCLSSSSAKIQDVYVKEIPQDNRGQPNVADSGAVSISSSISGPVIVIVTVSGSDSGPGSGSDSCQMFTHSRKWQQTHYKTFTHPLHSGPSRPRPGLVPPVSYD</sequence>
<dbReference type="EMBL" id="LSRL02000883">
    <property type="protein sequence ID" value="TDG39666.1"/>
    <property type="molecule type" value="Genomic_DNA"/>
</dbReference>
<feature type="region of interest" description="Disordered" evidence="1">
    <location>
        <begin position="130"/>
        <end position="155"/>
    </location>
</feature>
<dbReference type="AlphaFoldDB" id="A0A484AT99"/>
<evidence type="ECO:0000313" key="3">
    <source>
        <dbReference type="Proteomes" id="UP000295192"/>
    </source>
</evidence>